<gene>
    <name evidence="3" type="ORF">ACFQZM_03080</name>
</gene>
<dbReference type="Proteomes" id="UP001597063">
    <property type="component" value="Unassembled WGS sequence"/>
</dbReference>
<keyword evidence="4" id="KW-1185">Reference proteome</keyword>
<evidence type="ECO:0000256" key="1">
    <source>
        <dbReference type="SAM" id="MobiDB-lite"/>
    </source>
</evidence>
<dbReference type="Pfam" id="PF13443">
    <property type="entry name" value="HTH_26"/>
    <property type="match status" value="1"/>
</dbReference>
<name>A0ABW2XBL6_9ACTN</name>
<evidence type="ECO:0000313" key="4">
    <source>
        <dbReference type="Proteomes" id="UP001597063"/>
    </source>
</evidence>
<comment type="caution">
    <text evidence="3">The sequence shown here is derived from an EMBL/GenBank/DDBJ whole genome shotgun (WGS) entry which is preliminary data.</text>
</comment>
<reference evidence="4" key="1">
    <citation type="journal article" date="2019" name="Int. J. Syst. Evol. Microbiol.">
        <title>The Global Catalogue of Microorganisms (GCM) 10K type strain sequencing project: providing services to taxonomists for standard genome sequencing and annotation.</title>
        <authorList>
            <consortium name="The Broad Institute Genomics Platform"/>
            <consortium name="The Broad Institute Genome Sequencing Center for Infectious Disease"/>
            <person name="Wu L."/>
            <person name="Ma J."/>
        </authorList>
    </citation>
    <scope>NUCLEOTIDE SEQUENCE [LARGE SCALE GENOMIC DNA]</scope>
    <source>
        <strain evidence="4">JCM 9371</strain>
    </source>
</reference>
<evidence type="ECO:0000259" key="2">
    <source>
        <dbReference type="Pfam" id="PF13443"/>
    </source>
</evidence>
<evidence type="ECO:0000313" key="3">
    <source>
        <dbReference type="EMBL" id="MFD0683470.1"/>
    </source>
</evidence>
<proteinExistence type="predicted"/>
<organism evidence="3 4">
    <name type="scientific">Actinomadura fibrosa</name>
    <dbReference type="NCBI Taxonomy" id="111802"/>
    <lineage>
        <taxon>Bacteria</taxon>
        <taxon>Bacillati</taxon>
        <taxon>Actinomycetota</taxon>
        <taxon>Actinomycetes</taxon>
        <taxon>Streptosporangiales</taxon>
        <taxon>Thermomonosporaceae</taxon>
        <taxon>Actinomadura</taxon>
    </lineage>
</organism>
<feature type="domain" description="HTH cro/C1-type" evidence="2">
    <location>
        <begin position="11"/>
        <end position="76"/>
    </location>
</feature>
<dbReference type="RefSeq" id="WP_207399838.1">
    <property type="nucleotide sequence ID" value="NZ_CAACUY010000049.1"/>
</dbReference>
<dbReference type="EMBL" id="JBHTGP010000003">
    <property type="protein sequence ID" value="MFD0683470.1"/>
    <property type="molecule type" value="Genomic_DNA"/>
</dbReference>
<feature type="region of interest" description="Disordered" evidence="1">
    <location>
        <begin position="86"/>
        <end position="134"/>
    </location>
</feature>
<sequence>MTDHTIAYSWRLREVMATRGLYNISELIPMLTARGITLSASQIYRQIGTRPERMSLLLLGALTDALDCTVEDLCNFRVQSAFTAKGTGGHVVGRPPPGAHVQSNARPPRRRRYPVAPTAATGADPRESDATRTA</sequence>
<dbReference type="InterPro" id="IPR001387">
    <property type="entry name" value="Cro/C1-type_HTH"/>
</dbReference>
<protein>
    <submittedName>
        <fullName evidence="3">Helix-turn-helix domain-containing protein</fullName>
    </submittedName>
</protein>
<feature type="compositionally biased region" description="Basic and acidic residues" evidence="1">
    <location>
        <begin position="124"/>
        <end position="134"/>
    </location>
</feature>
<accession>A0ABW2XBL6</accession>